<gene>
    <name evidence="5" type="ORF">GTZ99_08720</name>
</gene>
<accession>A0ABW9XDM9</accession>
<dbReference type="Proteomes" id="UP000753724">
    <property type="component" value="Unassembled WGS sequence"/>
</dbReference>
<dbReference type="SUPFAM" id="SSF53613">
    <property type="entry name" value="Ribokinase-like"/>
    <property type="match status" value="1"/>
</dbReference>
<dbReference type="InterPro" id="IPR011611">
    <property type="entry name" value="PfkB_dom"/>
</dbReference>
<keyword evidence="3 5" id="KW-0418">Kinase</keyword>
<dbReference type="CDD" id="cd01166">
    <property type="entry name" value="KdgK"/>
    <property type="match status" value="1"/>
</dbReference>
<keyword evidence="6" id="KW-1185">Reference proteome</keyword>
<dbReference type="GO" id="GO:0016301">
    <property type="term" value="F:kinase activity"/>
    <property type="evidence" value="ECO:0007669"/>
    <property type="project" value="UniProtKB-KW"/>
</dbReference>
<evidence type="ECO:0000256" key="1">
    <source>
        <dbReference type="ARBA" id="ARBA00010688"/>
    </source>
</evidence>
<evidence type="ECO:0000256" key="3">
    <source>
        <dbReference type="ARBA" id="ARBA00022777"/>
    </source>
</evidence>
<dbReference type="InterPro" id="IPR029056">
    <property type="entry name" value="Ribokinase-like"/>
</dbReference>
<organism evidence="5 6">
    <name type="scientific">Novosphingobium ovatum</name>
    <dbReference type="NCBI Taxonomy" id="1908523"/>
    <lineage>
        <taxon>Bacteria</taxon>
        <taxon>Pseudomonadati</taxon>
        <taxon>Pseudomonadota</taxon>
        <taxon>Alphaproteobacteria</taxon>
        <taxon>Sphingomonadales</taxon>
        <taxon>Sphingomonadaceae</taxon>
        <taxon>Novosphingobium</taxon>
    </lineage>
</organism>
<dbReference type="EMBL" id="JAAAPO010000003">
    <property type="protein sequence ID" value="NBC36639.1"/>
    <property type="molecule type" value="Genomic_DNA"/>
</dbReference>
<protein>
    <submittedName>
        <fullName evidence="5">Sugar kinase</fullName>
    </submittedName>
</protein>
<name>A0ABW9XDM9_9SPHN</name>
<reference evidence="6" key="1">
    <citation type="submission" date="2020-01" db="EMBL/GenBank/DDBJ databases">
        <title>Sphingomonas sp. strain CSW-10.</title>
        <authorList>
            <person name="Chen W.-M."/>
        </authorList>
    </citation>
    <scope>NUCLEOTIDE SEQUENCE [LARGE SCALE GENOMIC DNA]</scope>
    <source>
        <strain evidence="6">FSY-8</strain>
    </source>
</reference>
<evidence type="ECO:0000259" key="4">
    <source>
        <dbReference type="Pfam" id="PF00294"/>
    </source>
</evidence>
<evidence type="ECO:0000256" key="2">
    <source>
        <dbReference type="ARBA" id="ARBA00022679"/>
    </source>
</evidence>
<dbReference type="PANTHER" id="PTHR43320:SF2">
    <property type="entry name" value="2-DEHYDRO-3-DEOXYGLUCONOKINASE_2-DEHYDRO-3-DEOXYGALACTONOKINASE"/>
    <property type="match status" value="1"/>
</dbReference>
<comment type="similarity">
    <text evidence="1">Belongs to the carbohydrate kinase PfkB family.</text>
</comment>
<evidence type="ECO:0000313" key="5">
    <source>
        <dbReference type="EMBL" id="NBC36639.1"/>
    </source>
</evidence>
<dbReference type="Pfam" id="PF00294">
    <property type="entry name" value="PfkB"/>
    <property type="match status" value="1"/>
</dbReference>
<sequence length="335" mass="34957">MARVACFGEALLRLSTPNGRRLSGVDTLDVVAGGAEANVAATLAGLGHGVRYASCVPGNGLGDRFVGAMRGAGVDVTHLRRGAGRMGVYYLETGSGVRPAQITYDRDFSAFVQADPDAFDWDGLLAGADLLHLSGIIPALGPNGVALIRAALAAARGAGVPVSFDPNYRVLLWQAWAGDAAAILSECVDQADILFANHRDLALLTGRDLPADTPDQRRAVADLAFATFPRLRWMASTQRAMLGHDHHRLSARVDARDGGHETAPVDVTAIVDRVGTGDAFAAGVLHSWLMGADVAQAARDGLTLGAVKHGIHGDFCQISAGELTNLANGGGDIRR</sequence>
<evidence type="ECO:0000313" key="6">
    <source>
        <dbReference type="Proteomes" id="UP000753724"/>
    </source>
</evidence>
<dbReference type="RefSeq" id="WP_161717924.1">
    <property type="nucleotide sequence ID" value="NZ_JAAAPO010000003.1"/>
</dbReference>
<comment type="caution">
    <text evidence="5">The sequence shown here is derived from an EMBL/GenBank/DDBJ whole genome shotgun (WGS) entry which is preliminary data.</text>
</comment>
<keyword evidence="2" id="KW-0808">Transferase</keyword>
<dbReference type="PANTHER" id="PTHR43320">
    <property type="entry name" value="SUGAR KINASE"/>
    <property type="match status" value="1"/>
</dbReference>
<dbReference type="InterPro" id="IPR052700">
    <property type="entry name" value="Carb_kinase_PfkB-like"/>
</dbReference>
<proteinExistence type="inferred from homology"/>
<feature type="domain" description="Carbohydrate kinase PfkB" evidence="4">
    <location>
        <begin position="1"/>
        <end position="308"/>
    </location>
</feature>
<dbReference type="Gene3D" id="3.40.1190.20">
    <property type="match status" value="1"/>
</dbReference>